<gene>
    <name evidence="2" type="ORF">U3653_25825</name>
</gene>
<evidence type="ECO:0000256" key="1">
    <source>
        <dbReference type="SAM" id="Phobius"/>
    </source>
</evidence>
<keyword evidence="3" id="KW-1185">Reference proteome</keyword>
<feature type="transmembrane region" description="Helical" evidence="1">
    <location>
        <begin position="6"/>
        <end position="28"/>
    </location>
</feature>
<dbReference type="EMBL" id="JAYKYQ010000012">
    <property type="protein sequence ID" value="MEB3513460.1"/>
    <property type="molecule type" value="Genomic_DNA"/>
</dbReference>
<keyword evidence="1" id="KW-0812">Transmembrane</keyword>
<feature type="non-terminal residue" evidence="2">
    <location>
        <position position="79"/>
    </location>
</feature>
<accession>A0ABU6B1A0</accession>
<organism evidence="2 3">
    <name type="scientific">Nocardia implantans</name>
    <dbReference type="NCBI Taxonomy" id="3108168"/>
    <lineage>
        <taxon>Bacteria</taxon>
        <taxon>Bacillati</taxon>
        <taxon>Actinomycetota</taxon>
        <taxon>Actinomycetes</taxon>
        <taxon>Mycobacteriales</taxon>
        <taxon>Nocardiaceae</taxon>
        <taxon>Nocardia</taxon>
    </lineage>
</organism>
<evidence type="ECO:0000313" key="3">
    <source>
        <dbReference type="Proteomes" id="UP001348098"/>
    </source>
</evidence>
<evidence type="ECO:0000313" key="2">
    <source>
        <dbReference type="EMBL" id="MEB3513460.1"/>
    </source>
</evidence>
<dbReference type="Proteomes" id="UP001348098">
    <property type="component" value="Unassembled WGS sequence"/>
</dbReference>
<comment type="caution">
    <text evidence="2">The sequence shown here is derived from an EMBL/GenBank/DDBJ whole genome shotgun (WGS) entry which is preliminary data.</text>
</comment>
<keyword evidence="1" id="KW-1133">Transmembrane helix</keyword>
<sequence length="79" mass="8306">MDIGTLLSTLVTVFAACGAALLGVGCVWPSDLPRRRTPRTLLNNAGCRPGPAGRFEENVWVQGEGRPDPELMDAAALVG</sequence>
<proteinExistence type="predicted"/>
<name>A0ABU6B1A0_9NOCA</name>
<dbReference type="RefSeq" id="WP_195082667.1">
    <property type="nucleotide sequence ID" value="NZ_JAYKYQ010000012.1"/>
</dbReference>
<keyword evidence="1" id="KW-0472">Membrane</keyword>
<reference evidence="2 3" key="1">
    <citation type="submission" date="2023-12" db="EMBL/GenBank/DDBJ databases">
        <title>novel species in genus Nocarida.</title>
        <authorList>
            <person name="Li Z."/>
        </authorList>
    </citation>
    <scope>NUCLEOTIDE SEQUENCE [LARGE SCALE GENOMIC DNA]</scope>
    <source>
        <strain evidence="2 3">CDC186</strain>
    </source>
</reference>
<protein>
    <submittedName>
        <fullName evidence="2">Uncharacterized protein</fullName>
    </submittedName>
</protein>